<accession>A0A2T0KF62</accession>
<proteinExistence type="predicted"/>
<sequence>MDSFSNVEKSEAIILYTGRGRSPVPQGDLEAVRAQSEGLAEYVKKVREDFWTNFPLDWGRRNNIPESQVTTALESAVAARYPELSSTAVRALISNWSYSSWK</sequence>
<evidence type="ECO:0000313" key="2">
    <source>
        <dbReference type="Proteomes" id="UP000239415"/>
    </source>
</evidence>
<reference evidence="1 2" key="1">
    <citation type="submission" date="2018-03" db="EMBL/GenBank/DDBJ databases">
        <title>Genomic Encyclopedia of Archaeal and Bacterial Type Strains, Phase II (KMG-II): from individual species to whole genera.</title>
        <authorList>
            <person name="Goeker M."/>
        </authorList>
    </citation>
    <scope>NUCLEOTIDE SEQUENCE [LARGE SCALE GENOMIC DNA]</scope>
    <source>
        <strain evidence="1 2">DSM 43146</strain>
    </source>
</reference>
<dbReference type="RefSeq" id="WP_146169138.1">
    <property type="nucleotide sequence ID" value="NZ_BOMO01000035.1"/>
</dbReference>
<keyword evidence="2" id="KW-1185">Reference proteome</keyword>
<dbReference type="OrthoDB" id="4734262at2"/>
<protein>
    <submittedName>
        <fullName evidence="1">Uncharacterized protein</fullName>
    </submittedName>
</protein>
<dbReference type="Proteomes" id="UP000239415">
    <property type="component" value="Unassembled WGS sequence"/>
</dbReference>
<organism evidence="1 2">
    <name type="scientific">Actinoplanes italicus</name>
    <dbReference type="NCBI Taxonomy" id="113567"/>
    <lineage>
        <taxon>Bacteria</taxon>
        <taxon>Bacillati</taxon>
        <taxon>Actinomycetota</taxon>
        <taxon>Actinomycetes</taxon>
        <taxon>Micromonosporales</taxon>
        <taxon>Micromonosporaceae</taxon>
        <taxon>Actinoplanes</taxon>
    </lineage>
</organism>
<dbReference type="EMBL" id="PVMZ01000005">
    <property type="protein sequence ID" value="PRX22002.1"/>
    <property type="molecule type" value="Genomic_DNA"/>
</dbReference>
<dbReference type="AlphaFoldDB" id="A0A2T0KF62"/>
<comment type="caution">
    <text evidence="1">The sequence shown here is derived from an EMBL/GenBank/DDBJ whole genome shotgun (WGS) entry which is preliminary data.</text>
</comment>
<gene>
    <name evidence="1" type="ORF">CLV67_105179</name>
</gene>
<name>A0A2T0KF62_9ACTN</name>
<evidence type="ECO:0000313" key="1">
    <source>
        <dbReference type="EMBL" id="PRX22002.1"/>
    </source>
</evidence>